<dbReference type="SMART" id="SM00267">
    <property type="entry name" value="GGDEF"/>
    <property type="match status" value="1"/>
</dbReference>
<dbReference type="NCBIfam" id="TIGR00254">
    <property type="entry name" value="GGDEF"/>
    <property type="match status" value="1"/>
</dbReference>
<dbReference type="InterPro" id="IPR003660">
    <property type="entry name" value="HAMP_dom"/>
</dbReference>
<feature type="domain" description="GGDEF" evidence="9">
    <location>
        <begin position="402"/>
        <end position="533"/>
    </location>
</feature>
<sequence length="807" mass="89069">MKTRIGKLSLRTRLLLIILLASLPAAGFFALESSRQYKRAYHDAGATLMAIARLAASNQTQVIQGVKDTLLAISEQTFVRRQDRASCRSYLTRLKDRYPAYNNFVLIESNGDVVCSGTPPPQPVNVSDRSYFQTLVQEKRFVSGGYLAHRFTGAPLATFALPLMEDGKLVGAIATALRMEAFSSLAHDVPLPAGASFLISDAYGNVLARQPALPEIIGKSLPDAGMREGLGVRSPQFLEAQGMDGVHRLYAVVPSLYDGKPAFYIFVGIDQAKLANTAKLSLKKNLAVLSMIVLLSIAGTWFLSRRFLISPMRRVIRAAKDVRAGNLKTRTGIDHDTGEIGELAMHFDAMTHALEEREQASQAAQQYIEYLAQHDPLTNLPNRRLLDICLAQLIEQMTTEGKPLIVLFLNLDRFRLINDSMGQVVGDQLLQTVAKRLEFGVPVDASVAHLGSDEFVCVVPGVGRKELSSVARALVSRVTEPFFINGERIEIGTTVGAAIFPEHSDDGTALVRHAEVAMHEAKESRMPIRVFSPHLGAAAGRRRVLETDLRRALANHEFLLAYQPKVDAGSRRIVGAEALIRWQHPEKGLLSPAGYIHLAEEIQLIVPLGEWALRAACFQNKLWQDAGLPPIQVAVNVSAHQFKREDFVETVQRALDDSGLEARYLELEITEGALLQGSHDVLHALRGMGIVLAIDDFGTGYSNLSYLKDLPVDKLKIDQSFIRDIVRDPSDAAVAQAIINVAKSLRMKVVAEGVEDRQTFDILEGLHCDEIQGYYCGRPQLPDEFIQLLRQGFAMPEEDIHIIRAKE</sequence>
<dbReference type="CDD" id="cd12914">
    <property type="entry name" value="PDC1_DGC_like"/>
    <property type="match status" value="1"/>
</dbReference>
<organism evidence="10 11">
    <name type="scientific">Paucimonas lemoignei</name>
    <name type="common">Pseudomonas lemoignei</name>
    <dbReference type="NCBI Taxonomy" id="29443"/>
    <lineage>
        <taxon>Bacteria</taxon>
        <taxon>Pseudomonadati</taxon>
        <taxon>Pseudomonadota</taxon>
        <taxon>Betaproteobacteria</taxon>
        <taxon>Burkholderiales</taxon>
        <taxon>Burkholderiaceae</taxon>
        <taxon>Paucimonas</taxon>
    </lineage>
</organism>
<dbReference type="Pfam" id="PF02743">
    <property type="entry name" value="dCache_1"/>
    <property type="match status" value="1"/>
</dbReference>
<dbReference type="RefSeq" id="WP_132259751.1">
    <property type="nucleotide sequence ID" value="NZ_SLZQ01000011.1"/>
</dbReference>
<dbReference type="SMART" id="SM00052">
    <property type="entry name" value="EAL"/>
    <property type="match status" value="1"/>
</dbReference>
<keyword evidence="4 6" id="KW-1133">Transmembrane helix</keyword>
<dbReference type="PROSITE" id="PS50883">
    <property type="entry name" value="EAL"/>
    <property type="match status" value="1"/>
</dbReference>
<dbReference type="SUPFAM" id="SSF55073">
    <property type="entry name" value="Nucleotide cyclase"/>
    <property type="match status" value="1"/>
</dbReference>
<evidence type="ECO:0000259" key="7">
    <source>
        <dbReference type="PROSITE" id="PS50883"/>
    </source>
</evidence>
<evidence type="ECO:0000256" key="6">
    <source>
        <dbReference type="SAM" id="Phobius"/>
    </source>
</evidence>
<evidence type="ECO:0000259" key="8">
    <source>
        <dbReference type="PROSITE" id="PS50885"/>
    </source>
</evidence>
<dbReference type="GO" id="GO:0005886">
    <property type="term" value="C:plasma membrane"/>
    <property type="evidence" value="ECO:0007669"/>
    <property type="project" value="UniProtKB-SubCell"/>
</dbReference>
<dbReference type="Gene3D" id="3.30.450.20">
    <property type="entry name" value="PAS domain"/>
    <property type="match status" value="1"/>
</dbReference>
<evidence type="ECO:0000256" key="5">
    <source>
        <dbReference type="ARBA" id="ARBA00023136"/>
    </source>
</evidence>
<feature type="domain" description="EAL" evidence="7">
    <location>
        <begin position="542"/>
        <end position="793"/>
    </location>
</feature>
<evidence type="ECO:0000256" key="4">
    <source>
        <dbReference type="ARBA" id="ARBA00022989"/>
    </source>
</evidence>
<dbReference type="Proteomes" id="UP000295382">
    <property type="component" value="Unassembled WGS sequence"/>
</dbReference>
<comment type="subcellular location">
    <subcellularLocation>
        <location evidence="1">Cell membrane</location>
        <topology evidence="1">Multi-pass membrane protein</topology>
    </subcellularLocation>
</comment>
<dbReference type="Gene3D" id="6.10.340.10">
    <property type="match status" value="1"/>
</dbReference>
<dbReference type="Gene3D" id="3.20.20.450">
    <property type="entry name" value="EAL domain"/>
    <property type="match status" value="1"/>
</dbReference>
<proteinExistence type="predicted"/>
<reference evidence="10 11" key="1">
    <citation type="submission" date="2019-03" db="EMBL/GenBank/DDBJ databases">
        <title>Genomic Encyclopedia of Type Strains, Phase IV (KMG-IV): sequencing the most valuable type-strain genomes for metagenomic binning, comparative biology and taxonomic classification.</title>
        <authorList>
            <person name="Goeker M."/>
        </authorList>
    </citation>
    <scope>NUCLEOTIDE SEQUENCE [LARGE SCALE GENOMIC DNA]</scope>
    <source>
        <strain evidence="10 11">DSM 7445</strain>
    </source>
</reference>
<dbReference type="CDD" id="cd06225">
    <property type="entry name" value="HAMP"/>
    <property type="match status" value="1"/>
</dbReference>
<dbReference type="Pfam" id="PF00672">
    <property type="entry name" value="HAMP"/>
    <property type="match status" value="1"/>
</dbReference>
<dbReference type="InterPro" id="IPR000160">
    <property type="entry name" value="GGDEF_dom"/>
</dbReference>
<dbReference type="SMART" id="SM00304">
    <property type="entry name" value="HAMP"/>
    <property type="match status" value="1"/>
</dbReference>
<protein>
    <submittedName>
        <fullName evidence="10">Diguanylate cyclase (GGDEF)-like protein</fullName>
    </submittedName>
</protein>
<keyword evidence="3 6" id="KW-0812">Transmembrane</keyword>
<comment type="caution">
    <text evidence="10">The sequence shown here is derived from an EMBL/GenBank/DDBJ whole genome shotgun (WGS) entry which is preliminary data.</text>
</comment>
<dbReference type="PANTHER" id="PTHR44757">
    <property type="entry name" value="DIGUANYLATE CYCLASE DGCP"/>
    <property type="match status" value="1"/>
</dbReference>
<dbReference type="InterPro" id="IPR052155">
    <property type="entry name" value="Biofilm_reg_signaling"/>
</dbReference>
<gene>
    <name evidence="10" type="ORF">EDC30_11188</name>
</gene>
<dbReference type="Gene3D" id="3.30.70.270">
    <property type="match status" value="1"/>
</dbReference>
<dbReference type="CDD" id="cd12915">
    <property type="entry name" value="PDC2_DGC_like"/>
    <property type="match status" value="1"/>
</dbReference>
<dbReference type="Pfam" id="PF00563">
    <property type="entry name" value="EAL"/>
    <property type="match status" value="1"/>
</dbReference>
<dbReference type="InterPro" id="IPR029787">
    <property type="entry name" value="Nucleotide_cyclase"/>
</dbReference>
<evidence type="ECO:0000259" key="9">
    <source>
        <dbReference type="PROSITE" id="PS50887"/>
    </source>
</evidence>
<dbReference type="SUPFAM" id="SSF158472">
    <property type="entry name" value="HAMP domain-like"/>
    <property type="match status" value="1"/>
</dbReference>
<dbReference type="CDD" id="cd01949">
    <property type="entry name" value="GGDEF"/>
    <property type="match status" value="1"/>
</dbReference>
<dbReference type="InterPro" id="IPR033479">
    <property type="entry name" value="dCache_1"/>
</dbReference>
<evidence type="ECO:0000256" key="2">
    <source>
        <dbReference type="ARBA" id="ARBA00022475"/>
    </source>
</evidence>
<dbReference type="EMBL" id="SLZQ01000011">
    <property type="protein sequence ID" value="TCS35173.1"/>
    <property type="molecule type" value="Genomic_DNA"/>
</dbReference>
<evidence type="ECO:0000313" key="10">
    <source>
        <dbReference type="EMBL" id="TCS35173.1"/>
    </source>
</evidence>
<accession>A0A4R3HU34</accession>
<keyword evidence="11" id="KW-1185">Reference proteome</keyword>
<dbReference type="PROSITE" id="PS50887">
    <property type="entry name" value="GGDEF"/>
    <property type="match status" value="1"/>
</dbReference>
<feature type="domain" description="HAMP" evidence="8">
    <location>
        <begin position="306"/>
        <end position="359"/>
    </location>
</feature>
<dbReference type="GO" id="GO:0007165">
    <property type="term" value="P:signal transduction"/>
    <property type="evidence" value="ECO:0007669"/>
    <property type="project" value="InterPro"/>
</dbReference>
<evidence type="ECO:0000256" key="3">
    <source>
        <dbReference type="ARBA" id="ARBA00022692"/>
    </source>
</evidence>
<dbReference type="InterPro" id="IPR043128">
    <property type="entry name" value="Rev_trsase/Diguanyl_cyclase"/>
</dbReference>
<name>A0A4R3HU34_PAULE</name>
<dbReference type="Pfam" id="PF00990">
    <property type="entry name" value="GGDEF"/>
    <property type="match status" value="1"/>
</dbReference>
<dbReference type="PANTHER" id="PTHR44757:SF2">
    <property type="entry name" value="BIOFILM ARCHITECTURE MAINTENANCE PROTEIN MBAA"/>
    <property type="match status" value="1"/>
</dbReference>
<evidence type="ECO:0000313" key="11">
    <source>
        <dbReference type="Proteomes" id="UP000295382"/>
    </source>
</evidence>
<dbReference type="CDD" id="cd01948">
    <property type="entry name" value="EAL"/>
    <property type="match status" value="1"/>
</dbReference>
<keyword evidence="2" id="KW-1003">Cell membrane</keyword>
<feature type="transmembrane region" description="Helical" evidence="6">
    <location>
        <begin position="286"/>
        <end position="304"/>
    </location>
</feature>
<evidence type="ECO:0000256" key="1">
    <source>
        <dbReference type="ARBA" id="ARBA00004651"/>
    </source>
</evidence>
<dbReference type="InterPro" id="IPR001633">
    <property type="entry name" value="EAL_dom"/>
</dbReference>
<keyword evidence="5 6" id="KW-0472">Membrane</keyword>
<dbReference type="OrthoDB" id="9813903at2"/>
<dbReference type="InterPro" id="IPR035919">
    <property type="entry name" value="EAL_sf"/>
</dbReference>
<dbReference type="SUPFAM" id="SSF141868">
    <property type="entry name" value="EAL domain-like"/>
    <property type="match status" value="1"/>
</dbReference>
<dbReference type="AlphaFoldDB" id="A0A4R3HU34"/>
<dbReference type="PROSITE" id="PS50885">
    <property type="entry name" value="HAMP"/>
    <property type="match status" value="1"/>
</dbReference>